<dbReference type="InterPro" id="IPR056919">
    <property type="entry name" value="Phage_TAC_18"/>
</dbReference>
<evidence type="ECO:0000313" key="1">
    <source>
        <dbReference type="EMBL" id="GGG62755.1"/>
    </source>
</evidence>
<reference evidence="1" key="2">
    <citation type="submission" date="2020-09" db="EMBL/GenBank/DDBJ databases">
        <authorList>
            <person name="Sun Q."/>
            <person name="Zhou Y."/>
        </authorList>
    </citation>
    <scope>NUCLEOTIDE SEQUENCE</scope>
    <source>
        <strain evidence="1">CGMCC 1.15762</strain>
    </source>
</reference>
<dbReference type="Proteomes" id="UP000617145">
    <property type="component" value="Unassembled WGS sequence"/>
</dbReference>
<sequence length="72" mass="8037">MGPNPISFPEIEAYCRLMRLPLEPHHVEAIRAMDAMWIDRAYAKSAVPAGTKTLPQRSEHALTPAMFDLSMG</sequence>
<comment type="caution">
    <text evidence="1">The sequence shown here is derived from an EMBL/GenBank/DDBJ whole genome shotgun (WGS) entry which is preliminary data.</text>
</comment>
<dbReference type="AlphaFoldDB" id="A0A8J2ZHA7"/>
<keyword evidence="2" id="KW-1185">Reference proteome</keyword>
<accession>A0A8J2ZHA7</accession>
<reference evidence="1" key="1">
    <citation type="journal article" date="2014" name="Int. J. Syst. Evol. Microbiol.">
        <title>Complete genome sequence of Corynebacterium casei LMG S-19264T (=DSM 44701T), isolated from a smear-ripened cheese.</title>
        <authorList>
            <consortium name="US DOE Joint Genome Institute (JGI-PGF)"/>
            <person name="Walter F."/>
            <person name="Albersmeier A."/>
            <person name="Kalinowski J."/>
            <person name="Ruckert C."/>
        </authorList>
    </citation>
    <scope>NUCLEOTIDE SEQUENCE</scope>
    <source>
        <strain evidence="1">CGMCC 1.15762</strain>
    </source>
</reference>
<gene>
    <name evidence="1" type="ORF">GCM10011415_06390</name>
</gene>
<organism evidence="1 2">
    <name type="scientific">Salipiger pallidus</name>
    <dbReference type="NCBI Taxonomy" id="1775170"/>
    <lineage>
        <taxon>Bacteria</taxon>
        <taxon>Pseudomonadati</taxon>
        <taxon>Pseudomonadota</taxon>
        <taxon>Alphaproteobacteria</taxon>
        <taxon>Rhodobacterales</taxon>
        <taxon>Roseobacteraceae</taxon>
        <taxon>Salipiger</taxon>
    </lineage>
</organism>
<protein>
    <submittedName>
        <fullName evidence="1">Uncharacterized protein</fullName>
    </submittedName>
</protein>
<evidence type="ECO:0000313" key="2">
    <source>
        <dbReference type="Proteomes" id="UP000617145"/>
    </source>
</evidence>
<name>A0A8J2ZHA7_9RHOB</name>
<proteinExistence type="predicted"/>
<dbReference type="Pfam" id="PF23812">
    <property type="entry name" value="Phage_TAC_18"/>
    <property type="match status" value="1"/>
</dbReference>
<dbReference type="EMBL" id="BMJV01000001">
    <property type="protein sequence ID" value="GGG62755.1"/>
    <property type="molecule type" value="Genomic_DNA"/>
</dbReference>